<protein>
    <recommendedName>
        <fullName evidence="4">Zn(2)-C6 fungal-type domain-containing protein</fullName>
    </recommendedName>
</protein>
<evidence type="ECO:0000313" key="3">
    <source>
        <dbReference type="Proteomes" id="UP000217790"/>
    </source>
</evidence>
<feature type="compositionally biased region" description="Low complexity" evidence="1">
    <location>
        <begin position="174"/>
        <end position="186"/>
    </location>
</feature>
<reference evidence="3" key="1">
    <citation type="journal article" date="2017" name="Nat. Ecol. Evol.">
        <title>Genome expansion and lineage-specific genetic innovations in the forest pathogenic fungi Armillaria.</title>
        <authorList>
            <person name="Sipos G."/>
            <person name="Prasanna A.N."/>
            <person name="Walter M.C."/>
            <person name="O'Connor E."/>
            <person name="Balint B."/>
            <person name="Krizsan K."/>
            <person name="Kiss B."/>
            <person name="Hess J."/>
            <person name="Varga T."/>
            <person name="Slot J."/>
            <person name="Riley R."/>
            <person name="Boka B."/>
            <person name="Rigling D."/>
            <person name="Barry K."/>
            <person name="Lee J."/>
            <person name="Mihaltcheva S."/>
            <person name="LaButti K."/>
            <person name="Lipzen A."/>
            <person name="Waldron R."/>
            <person name="Moloney N.M."/>
            <person name="Sperisen C."/>
            <person name="Kredics L."/>
            <person name="Vagvoelgyi C."/>
            <person name="Patrignani A."/>
            <person name="Fitzpatrick D."/>
            <person name="Nagy I."/>
            <person name="Doyle S."/>
            <person name="Anderson J.B."/>
            <person name="Grigoriev I.V."/>
            <person name="Gueldener U."/>
            <person name="Muensterkoetter M."/>
            <person name="Nagy L.G."/>
        </authorList>
    </citation>
    <scope>NUCLEOTIDE SEQUENCE [LARGE SCALE GENOMIC DNA]</scope>
    <source>
        <strain evidence="3">Ar21-2</strain>
    </source>
</reference>
<name>A0A2H3DCN5_ARMGA</name>
<feature type="compositionally biased region" description="Low complexity" evidence="1">
    <location>
        <begin position="1"/>
        <end position="23"/>
    </location>
</feature>
<accession>A0A2H3DCN5</accession>
<feature type="region of interest" description="Disordered" evidence="1">
    <location>
        <begin position="1"/>
        <end position="36"/>
    </location>
</feature>
<sequence>MDSESDSPTSTQSSSPSPSGISSENEDVVTEDMKQRFSKEFKKRPNVHDLMHWKRYQNNTVCKNCLLRGQDCTPKENSAVCISCEEQRVGCSRAEQERRTRVRRLLKLSYPQLDFLVAWYNERRVTKASLTRRPPMTPSPRKKKFQDSPALSPEIQARTARACRHEPEQDQHASSSGPQIPSSSPIYEYDYDPVDQATATNFQELWNQFMDDHQSERPQTPSGVGSAVIGLTTPECMDTQQVDLVMTDYDVLGTSTEHSDAFFNEGEASTEVQNEEDATRSVVMPAENQAALTKIELLLHKKEVENIAARVKTGNITQLELVNALEAVAEGLLGMAVKHNAGSESAG</sequence>
<dbReference type="Proteomes" id="UP000217790">
    <property type="component" value="Unassembled WGS sequence"/>
</dbReference>
<proteinExistence type="predicted"/>
<evidence type="ECO:0000313" key="2">
    <source>
        <dbReference type="EMBL" id="PBK92991.1"/>
    </source>
</evidence>
<feature type="region of interest" description="Disordered" evidence="1">
    <location>
        <begin position="130"/>
        <end position="190"/>
    </location>
</feature>
<dbReference type="InParanoid" id="A0A2H3DCN5"/>
<evidence type="ECO:0008006" key="4">
    <source>
        <dbReference type="Google" id="ProtNLM"/>
    </source>
</evidence>
<organism evidence="2 3">
    <name type="scientific">Armillaria gallica</name>
    <name type="common">Bulbous honey fungus</name>
    <name type="synonym">Armillaria bulbosa</name>
    <dbReference type="NCBI Taxonomy" id="47427"/>
    <lineage>
        <taxon>Eukaryota</taxon>
        <taxon>Fungi</taxon>
        <taxon>Dikarya</taxon>
        <taxon>Basidiomycota</taxon>
        <taxon>Agaricomycotina</taxon>
        <taxon>Agaricomycetes</taxon>
        <taxon>Agaricomycetidae</taxon>
        <taxon>Agaricales</taxon>
        <taxon>Marasmiineae</taxon>
        <taxon>Physalacriaceae</taxon>
        <taxon>Armillaria</taxon>
    </lineage>
</organism>
<gene>
    <name evidence="2" type="ORF">ARMGADRAFT_1165292</name>
</gene>
<evidence type="ECO:0000256" key="1">
    <source>
        <dbReference type="SAM" id="MobiDB-lite"/>
    </source>
</evidence>
<dbReference type="AlphaFoldDB" id="A0A2H3DCN5"/>
<dbReference type="OMA" id="QDCTPKE"/>
<dbReference type="EMBL" id="KZ293657">
    <property type="protein sequence ID" value="PBK92991.1"/>
    <property type="molecule type" value="Genomic_DNA"/>
</dbReference>
<dbReference type="OrthoDB" id="2981977at2759"/>
<keyword evidence="3" id="KW-1185">Reference proteome</keyword>